<name>A0A9D4TL18_CHLVU</name>
<dbReference type="InterPro" id="IPR001763">
    <property type="entry name" value="Rhodanese-like_dom"/>
</dbReference>
<accession>A0A9D4TL18</accession>
<feature type="domain" description="Rhodanese" evidence="1">
    <location>
        <begin position="86"/>
        <end position="199"/>
    </location>
</feature>
<comment type="caution">
    <text evidence="2">The sequence shown here is derived from an EMBL/GenBank/DDBJ whole genome shotgun (WGS) entry which is preliminary data.</text>
</comment>
<dbReference type="OrthoDB" id="566238at2759"/>
<dbReference type="SMART" id="SM00450">
    <property type="entry name" value="RHOD"/>
    <property type="match status" value="1"/>
</dbReference>
<gene>
    <name evidence="2" type="ORF">D9Q98_007337</name>
</gene>
<dbReference type="GO" id="GO:0003824">
    <property type="term" value="F:catalytic activity"/>
    <property type="evidence" value="ECO:0007669"/>
    <property type="project" value="InterPro"/>
</dbReference>
<evidence type="ECO:0000313" key="2">
    <source>
        <dbReference type="EMBL" id="KAI3428514.1"/>
    </source>
</evidence>
<keyword evidence="3" id="KW-1185">Reference proteome</keyword>
<dbReference type="Gene3D" id="3.40.250.10">
    <property type="entry name" value="Rhodanese-like domain"/>
    <property type="match status" value="1"/>
</dbReference>
<dbReference type="PROSITE" id="PS50206">
    <property type="entry name" value="RHODANESE_3"/>
    <property type="match status" value="1"/>
</dbReference>
<dbReference type="AlphaFoldDB" id="A0A9D4TL18"/>
<dbReference type="CDD" id="cd00158">
    <property type="entry name" value="RHOD"/>
    <property type="match status" value="1"/>
</dbReference>
<dbReference type="Proteomes" id="UP001055712">
    <property type="component" value="Unassembled WGS sequence"/>
</dbReference>
<reference evidence="2" key="1">
    <citation type="journal article" date="2019" name="Plant J.">
        <title>Chlorella vulgaris genome assembly and annotation reveals the molecular basis for metabolic acclimation to high light conditions.</title>
        <authorList>
            <person name="Cecchin M."/>
            <person name="Marcolungo L."/>
            <person name="Rossato M."/>
            <person name="Girolomoni L."/>
            <person name="Cosentino E."/>
            <person name="Cuine S."/>
            <person name="Li-Beisson Y."/>
            <person name="Delledonne M."/>
            <person name="Ballottari M."/>
        </authorList>
    </citation>
    <scope>NUCLEOTIDE SEQUENCE</scope>
    <source>
        <strain evidence="2">211/11P</strain>
    </source>
</reference>
<dbReference type="Pfam" id="PF00581">
    <property type="entry name" value="Rhodanese"/>
    <property type="match status" value="1"/>
</dbReference>
<organism evidence="2 3">
    <name type="scientific">Chlorella vulgaris</name>
    <name type="common">Green alga</name>
    <dbReference type="NCBI Taxonomy" id="3077"/>
    <lineage>
        <taxon>Eukaryota</taxon>
        <taxon>Viridiplantae</taxon>
        <taxon>Chlorophyta</taxon>
        <taxon>core chlorophytes</taxon>
        <taxon>Trebouxiophyceae</taxon>
        <taxon>Chlorellales</taxon>
        <taxon>Chlorellaceae</taxon>
        <taxon>Chlorella clade</taxon>
        <taxon>Chlorella</taxon>
    </lineage>
</organism>
<evidence type="ECO:0000313" key="3">
    <source>
        <dbReference type="Proteomes" id="UP001055712"/>
    </source>
</evidence>
<dbReference type="EMBL" id="SIDB01000009">
    <property type="protein sequence ID" value="KAI3428514.1"/>
    <property type="molecule type" value="Genomic_DNA"/>
</dbReference>
<dbReference type="PANTHER" id="PTHR44542:SF14">
    <property type="entry name" value="PROTEIN HIGH ARSENIC CONTENT 1, MITOCHONDRIAL-RELATED"/>
    <property type="match status" value="1"/>
</dbReference>
<evidence type="ECO:0000259" key="1">
    <source>
        <dbReference type="PROSITE" id="PS50206"/>
    </source>
</evidence>
<dbReference type="InterPro" id="IPR044684">
    <property type="entry name" value="STR17/STR18/HARC1-like"/>
</dbReference>
<dbReference type="PANTHER" id="PTHR44542">
    <property type="entry name" value="THIOSULFATE SULFURTRANSFERASE 18"/>
    <property type="match status" value="1"/>
</dbReference>
<sequence>MAATCRATRIMTAAVHGQRAASLRPAAKSGAFRAAALRQRAPRRHVAAAASAMIPEWTDPEFTDMVMDSFPEKAIATVEEARCLIEKAGYVYLDVRPELERDAVGKAKGSINIPICNAKWVWNAEEGKKKMQKEDNELFIQQVEKRFPDKETYLIIGCSDGLTYSIDALEMLDEAGYYNLVGLRGGFNSWFRVFDNKGGRRRSGEYAESYNHDGDSCGIHSSGAGFDRVDAIEKWVPPTY</sequence>
<dbReference type="InterPro" id="IPR036873">
    <property type="entry name" value="Rhodanese-like_dom_sf"/>
</dbReference>
<reference evidence="2" key="2">
    <citation type="submission" date="2020-11" db="EMBL/GenBank/DDBJ databases">
        <authorList>
            <person name="Cecchin M."/>
            <person name="Marcolungo L."/>
            <person name="Rossato M."/>
            <person name="Girolomoni L."/>
            <person name="Cosentino E."/>
            <person name="Cuine S."/>
            <person name="Li-Beisson Y."/>
            <person name="Delledonne M."/>
            <person name="Ballottari M."/>
        </authorList>
    </citation>
    <scope>NUCLEOTIDE SEQUENCE</scope>
    <source>
        <strain evidence="2">211/11P</strain>
        <tissue evidence="2">Whole cell</tissue>
    </source>
</reference>
<dbReference type="SUPFAM" id="SSF52821">
    <property type="entry name" value="Rhodanese/Cell cycle control phosphatase"/>
    <property type="match status" value="1"/>
</dbReference>
<proteinExistence type="predicted"/>
<protein>
    <recommendedName>
        <fullName evidence="1">Rhodanese domain-containing protein</fullName>
    </recommendedName>
</protein>